<dbReference type="CDD" id="cd01317">
    <property type="entry name" value="DHOase_IIa"/>
    <property type="match status" value="1"/>
</dbReference>
<dbReference type="SUPFAM" id="SSF51556">
    <property type="entry name" value="Metallo-dependent hydrolases"/>
    <property type="match status" value="1"/>
</dbReference>
<comment type="pathway">
    <text evidence="6">Pyrimidine metabolism; UMP biosynthesis via de novo pathway; (S)-dihydroorotate from bicarbonate: step 3/3.</text>
</comment>
<dbReference type="PROSITE" id="PS00483">
    <property type="entry name" value="DIHYDROOROTASE_2"/>
    <property type="match status" value="1"/>
</dbReference>
<feature type="binding site" evidence="6">
    <location>
        <position position="306"/>
    </location>
    <ligand>
        <name>Zn(2+)</name>
        <dbReference type="ChEBI" id="CHEBI:29105"/>
        <label>1</label>
    </ligand>
</feature>
<dbReference type="GO" id="GO:0004151">
    <property type="term" value="F:dihydroorotase activity"/>
    <property type="evidence" value="ECO:0007669"/>
    <property type="project" value="UniProtKB-UniRule"/>
</dbReference>
<dbReference type="SUPFAM" id="SSF51338">
    <property type="entry name" value="Composite domain of metallo-dependent hydrolases"/>
    <property type="match status" value="1"/>
</dbReference>
<dbReference type="PANTHER" id="PTHR43668:SF2">
    <property type="entry name" value="ALLANTOINASE"/>
    <property type="match status" value="1"/>
</dbReference>
<dbReference type="InterPro" id="IPR002195">
    <property type="entry name" value="Dihydroorotase_CS"/>
</dbReference>
<gene>
    <name evidence="6 8" type="primary">pyrC</name>
    <name evidence="8" type="ORF">TTHT_0610</name>
</gene>
<evidence type="ECO:0000313" key="8">
    <source>
        <dbReference type="EMBL" id="BBB32191.1"/>
    </source>
</evidence>
<feature type="binding site" evidence="6">
    <location>
        <position position="61"/>
    </location>
    <ligand>
        <name>Zn(2+)</name>
        <dbReference type="ChEBI" id="CHEBI:29105"/>
        <label>1</label>
    </ligand>
</feature>
<protein>
    <recommendedName>
        <fullName evidence="6">Dihydroorotase</fullName>
        <shortName evidence="6">DHOase</shortName>
        <ecNumber evidence="6">3.5.2.3</ecNumber>
    </recommendedName>
</protein>
<dbReference type="HAMAP" id="MF_00220_B">
    <property type="entry name" value="PyrC_classI_B"/>
    <property type="match status" value="1"/>
</dbReference>
<dbReference type="GO" id="GO:0008270">
    <property type="term" value="F:zinc ion binding"/>
    <property type="evidence" value="ECO:0007669"/>
    <property type="project" value="UniProtKB-UniRule"/>
</dbReference>
<dbReference type="EC" id="3.5.2.3" evidence="6"/>
<dbReference type="GO" id="GO:0006145">
    <property type="term" value="P:purine nucleobase catabolic process"/>
    <property type="evidence" value="ECO:0007669"/>
    <property type="project" value="TreeGrafter"/>
</dbReference>
<keyword evidence="6" id="KW-0862">Zinc</keyword>
<evidence type="ECO:0000259" key="7">
    <source>
        <dbReference type="Pfam" id="PF12890"/>
    </source>
</evidence>
<feature type="binding site" evidence="6">
    <location>
        <position position="153"/>
    </location>
    <ligand>
        <name>Zn(2+)</name>
        <dbReference type="ChEBI" id="CHEBI:29105"/>
        <label>1</label>
    </ligand>
</feature>
<dbReference type="Gene3D" id="3.20.20.140">
    <property type="entry name" value="Metal-dependent hydrolases"/>
    <property type="match status" value="1"/>
</dbReference>
<dbReference type="InterPro" id="IPR011059">
    <property type="entry name" value="Metal-dep_hydrolase_composite"/>
</dbReference>
<feature type="binding site" evidence="6">
    <location>
        <position position="180"/>
    </location>
    <ligand>
        <name>Zn(2+)</name>
        <dbReference type="ChEBI" id="CHEBI:29105"/>
        <label>2</label>
    </ligand>
</feature>
<evidence type="ECO:0000256" key="4">
    <source>
        <dbReference type="ARBA" id="ARBA00022801"/>
    </source>
</evidence>
<keyword evidence="4 6" id="KW-0378">Hydrolase</keyword>
<dbReference type="NCBIfam" id="TIGR00857">
    <property type="entry name" value="pyrC_multi"/>
    <property type="match status" value="1"/>
</dbReference>
<dbReference type="GO" id="GO:0005737">
    <property type="term" value="C:cytoplasm"/>
    <property type="evidence" value="ECO:0007669"/>
    <property type="project" value="TreeGrafter"/>
</dbReference>
<dbReference type="AlphaFoldDB" id="A0A7R6SY50"/>
<feature type="active site" evidence="6">
    <location>
        <position position="306"/>
    </location>
</feature>
<evidence type="ECO:0000313" key="9">
    <source>
        <dbReference type="Proteomes" id="UP000595564"/>
    </source>
</evidence>
<keyword evidence="3 6" id="KW-0479">Metal-binding</keyword>
<dbReference type="InterPro" id="IPR032466">
    <property type="entry name" value="Metal_Hydrolase"/>
</dbReference>
<feature type="binding site" evidence="6">
    <location>
        <begin position="324"/>
        <end position="325"/>
    </location>
    <ligand>
        <name>substrate</name>
    </ligand>
</feature>
<organism evidence="8 9">
    <name type="scientific">Thermotomaculum hydrothermale</name>
    <dbReference type="NCBI Taxonomy" id="981385"/>
    <lineage>
        <taxon>Bacteria</taxon>
        <taxon>Pseudomonadati</taxon>
        <taxon>Acidobacteriota</taxon>
        <taxon>Holophagae</taxon>
        <taxon>Thermotomaculales</taxon>
        <taxon>Thermotomaculaceae</taxon>
        <taxon>Thermotomaculum</taxon>
    </lineage>
</organism>
<feature type="binding site" evidence="6">
    <location>
        <position position="310"/>
    </location>
    <ligand>
        <name>substrate</name>
    </ligand>
</feature>
<feature type="domain" description="Dihydroorotase catalytic" evidence="7">
    <location>
        <begin position="52"/>
        <end position="236"/>
    </location>
</feature>
<dbReference type="PANTHER" id="PTHR43668">
    <property type="entry name" value="ALLANTOINASE"/>
    <property type="match status" value="1"/>
</dbReference>
<dbReference type="InterPro" id="IPR024403">
    <property type="entry name" value="DHOase_cat"/>
</dbReference>
<keyword evidence="5 6" id="KW-0665">Pyrimidine biosynthesis</keyword>
<comment type="catalytic activity">
    <reaction evidence="6">
        <text>(S)-dihydroorotate + H2O = N-carbamoyl-L-aspartate + H(+)</text>
        <dbReference type="Rhea" id="RHEA:24296"/>
        <dbReference type="ChEBI" id="CHEBI:15377"/>
        <dbReference type="ChEBI" id="CHEBI:15378"/>
        <dbReference type="ChEBI" id="CHEBI:30864"/>
        <dbReference type="ChEBI" id="CHEBI:32814"/>
        <dbReference type="EC" id="3.5.2.3"/>
    </reaction>
</comment>
<dbReference type="InterPro" id="IPR050138">
    <property type="entry name" value="DHOase/Allantoinase_Hydrolase"/>
</dbReference>
<name>A0A7R6SY50_9BACT</name>
<comment type="similarity">
    <text evidence="2 6">Belongs to the metallo-dependent hydrolases superfamily. DHOase family. Class I DHOase subfamily.</text>
</comment>
<accession>A0A7R6SY50</accession>
<keyword evidence="9" id="KW-1185">Reference proteome</keyword>
<dbReference type="KEGG" id="thyd:TTHT_0610"/>
<dbReference type="Pfam" id="PF12890">
    <property type="entry name" value="DHOase"/>
    <property type="match status" value="1"/>
</dbReference>
<evidence type="ECO:0000256" key="5">
    <source>
        <dbReference type="ARBA" id="ARBA00022975"/>
    </source>
</evidence>
<feature type="binding site" evidence="6">
    <location>
        <position position="153"/>
    </location>
    <ligand>
        <name>Zn(2+)</name>
        <dbReference type="ChEBI" id="CHEBI:29105"/>
        <label>2</label>
    </ligand>
</feature>
<feature type="binding site" evidence="6">
    <location>
        <begin position="63"/>
        <end position="65"/>
    </location>
    <ligand>
        <name>substrate</name>
    </ligand>
</feature>
<dbReference type="RefSeq" id="WP_201328530.1">
    <property type="nucleotide sequence ID" value="NZ_AP017470.1"/>
</dbReference>
<feature type="binding site" evidence="6">
    <location>
        <position position="233"/>
    </location>
    <ligand>
        <name>Zn(2+)</name>
        <dbReference type="ChEBI" id="CHEBI:29105"/>
        <label>2</label>
    </ligand>
</feature>
<dbReference type="EMBL" id="AP017470">
    <property type="protein sequence ID" value="BBB32191.1"/>
    <property type="molecule type" value="Genomic_DNA"/>
</dbReference>
<feature type="binding site" evidence="6">
    <location>
        <position position="63"/>
    </location>
    <ligand>
        <name>Zn(2+)</name>
        <dbReference type="ChEBI" id="CHEBI:29105"/>
        <label>1</label>
    </ligand>
</feature>
<dbReference type="GO" id="GO:0004038">
    <property type="term" value="F:allantoinase activity"/>
    <property type="evidence" value="ECO:0007669"/>
    <property type="project" value="TreeGrafter"/>
</dbReference>
<feature type="binding site" evidence="6">
    <location>
        <position position="95"/>
    </location>
    <ligand>
        <name>substrate</name>
    </ligand>
</feature>
<comment type="function">
    <text evidence="1 6">Catalyzes the reversible cyclization of carbamoyl aspartate to dihydroorotate.</text>
</comment>
<sequence>MKYLIKNGQVLDPSIGLNKNLDILIEDGMITEISESIEESKADKIYDVKGCIVAPGFVDLHAHLREPGGERAETIETGAMSAMNGGFTHVCAMPNTSPCMDNAAIITLVLDKARDAGYAEVLPVGAVSKKREGKELASIGEMVQKGIVAISDDGLPVATSDLVKKALEYCIPFNIPLMEHAEDLTLTKKAVMNEGFYSTKLGLKGIPSIAEDIIVARDIIVNSYVKGWLHIQHLSTEFSLNLVREAKSRGERVTCEVTPHHLYLNDSYLESFDTNYIMKPPLRSEKDRLALIEGIKDGTIDAIATDHAPHPNEHKNCEIDIAAFGIIGFETAIPVIIDLLYHKHGIPMERIIELMSINPAKIVKLEEGRIMEGKKADLTVLNPDKEVTINPDYFKSKARNTPFKGLRLKGSPVLTVFGNRFMECRVGD</sequence>
<dbReference type="Gene3D" id="2.30.40.10">
    <property type="entry name" value="Urease, subunit C, domain 1"/>
    <property type="match status" value="1"/>
</dbReference>
<dbReference type="GO" id="GO:0044205">
    <property type="term" value="P:'de novo' UMP biosynthetic process"/>
    <property type="evidence" value="ECO:0007669"/>
    <property type="project" value="UniProtKB-UniRule"/>
</dbReference>
<dbReference type="InterPro" id="IPR004722">
    <property type="entry name" value="DHOase"/>
</dbReference>
<dbReference type="Proteomes" id="UP000595564">
    <property type="component" value="Chromosome"/>
</dbReference>
<proteinExistence type="inferred from homology"/>
<comment type="cofactor">
    <cofactor evidence="6">
        <name>Zn(2+)</name>
        <dbReference type="ChEBI" id="CHEBI:29105"/>
    </cofactor>
    <text evidence="6">Binds 2 Zn(2+) ions per subunit.</text>
</comment>
<dbReference type="PROSITE" id="PS00482">
    <property type="entry name" value="DIHYDROOROTASE_1"/>
    <property type="match status" value="1"/>
</dbReference>
<evidence type="ECO:0000256" key="2">
    <source>
        <dbReference type="ARBA" id="ARBA00010286"/>
    </source>
</evidence>
<evidence type="ECO:0000256" key="1">
    <source>
        <dbReference type="ARBA" id="ARBA00002368"/>
    </source>
</evidence>
<evidence type="ECO:0000256" key="3">
    <source>
        <dbReference type="ARBA" id="ARBA00022723"/>
    </source>
</evidence>
<evidence type="ECO:0000256" key="6">
    <source>
        <dbReference type="HAMAP-Rule" id="MF_00220"/>
    </source>
</evidence>
<reference evidence="8 9" key="1">
    <citation type="journal article" date="2012" name="Extremophiles">
        <title>Thermotomaculum hydrothermale gen. nov., sp. nov., a novel heterotrophic thermophile within the phylum Acidobacteria from a deep-sea hydrothermal vent chimney in the Southern Okinawa Trough.</title>
        <authorList>
            <person name="Izumi H."/>
            <person name="Nunoura T."/>
            <person name="Miyazaki M."/>
            <person name="Mino S."/>
            <person name="Toki T."/>
            <person name="Takai K."/>
            <person name="Sako Y."/>
            <person name="Sawabe T."/>
            <person name="Nakagawa S."/>
        </authorList>
    </citation>
    <scope>NUCLEOTIDE SEQUENCE [LARGE SCALE GENOMIC DNA]</scope>
    <source>
        <strain evidence="8 9">AC55</strain>
    </source>
</reference>
<comment type="caution">
    <text evidence="6">Lacks conserved residue(s) required for the propagation of feature annotation.</text>
</comment>
<dbReference type="UniPathway" id="UPA00070">
    <property type="reaction ID" value="UER00117"/>
</dbReference>